<gene>
    <name evidence="4" type="ORF">MCOR_34419</name>
</gene>
<feature type="domain" description="Peptidase C76" evidence="3">
    <location>
        <begin position="230"/>
        <end position="380"/>
    </location>
</feature>
<feature type="transmembrane region" description="Helical" evidence="2">
    <location>
        <begin position="350"/>
        <end position="371"/>
    </location>
</feature>
<dbReference type="OrthoDB" id="7916681at2759"/>
<dbReference type="Pfam" id="PF04843">
    <property type="entry name" value="Herpes_teg_N"/>
    <property type="match status" value="1"/>
</dbReference>
<dbReference type="InterPro" id="IPR038765">
    <property type="entry name" value="Papain-like_cys_pep_sf"/>
</dbReference>
<dbReference type="SUPFAM" id="SSF54001">
    <property type="entry name" value="Cysteine proteinases"/>
    <property type="match status" value="1"/>
</dbReference>
<keyword evidence="2" id="KW-1133">Transmembrane helix</keyword>
<dbReference type="PANTHER" id="PTHR40552:SF6">
    <property type="entry name" value="FI09606P-RELATED"/>
    <property type="match status" value="1"/>
</dbReference>
<proteinExistence type="predicted"/>
<dbReference type="EMBL" id="CACVKT020006197">
    <property type="protein sequence ID" value="CAC5400223.1"/>
    <property type="molecule type" value="Genomic_DNA"/>
</dbReference>
<accession>A0A6J8CUQ0</accession>
<dbReference type="InterPro" id="IPR006928">
    <property type="entry name" value="Herpes_teg_USP"/>
</dbReference>
<evidence type="ECO:0000256" key="1">
    <source>
        <dbReference type="SAM" id="MobiDB-lite"/>
    </source>
</evidence>
<feature type="transmembrane region" description="Helical" evidence="2">
    <location>
        <begin position="391"/>
        <end position="410"/>
    </location>
</feature>
<organism evidence="4 5">
    <name type="scientific">Mytilus coruscus</name>
    <name type="common">Sea mussel</name>
    <dbReference type="NCBI Taxonomy" id="42192"/>
    <lineage>
        <taxon>Eukaryota</taxon>
        <taxon>Metazoa</taxon>
        <taxon>Spiralia</taxon>
        <taxon>Lophotrochozoa</taxon>
        <taxon>Mollusca</taxon>
        <taxon>Bivalvia</taxon>
        <taxon>Autobranchia</taxon>
        <taxon>Pteriomorphia</taxon>
        <taxon>Mytilida</taxon>
        <taxon>Mytiloidea</taxon>
        <taxon>Mytilidae</taxon>
        <taxon>Mytilinae</taxon>
        <taxon>Mytilus</taxon>
    </lineage>
</organism>
<dbReference type="Gene3D" id="3.90.70.120">
    <property type="match status" value="1"/>
</dbReference>
<protein>
    <recommendedName>
        <fullName evidence="3">Peptidase C76 domain-containing protein</fullName>
    </recommendedName>
</protein>
<evidence type="ECO:0000313" key="5">
    <source>
        <dbReference type="Proteomes" id="UP000507470"/>
    </source>
</evidence>
<keyword evidence="2" id="KW-0812">Transmembrane</keyword>
<dbReference type="AlphaFoldDB" id="A0A6J8CUQ0"/>
<dbReference type="PANTHER" id="PTHR40552">
    <property type="entry name" value="AT05186P-RELATED"/>
    <property type="match status" value="1"/>
</dbReference>
<evidence type="ECO:0000313" key="4">
    <source>
        <dbReference type="EMBL" id="CAC5400223.1"/>
    </source>
</evidence>
<evidence type="ECO:0000256" key="2">
    <source>
        <dbReference type="SAM" id="Phobius"/>
    </source>
</evidence>
<sequence>MPRRKNWRAAEAKLGVKNPKKQKLTNLTGDTGPINSTEFDLDMGDTDTLINSNSNNLGDTDLHSNSNNSINRNAKQISQNYNKTNNLSLKNQIEQSEFNQLELSELNQLELPELNLKELSELNQLELTELNQLELPELNDFELPELNQIVLSELNENSYNTYANKTSHSSIKQTNILSNQSKNSYAKKDSPSMMQTDMLQTPREQNYKEKEVSKSVNYFNTHFLKFGTFDQYATKFDDQSRGNQCTCNCLVFLSLTTLNFDQNTLDLDYILDKGDEIYRKHVQKLTLQGLFQCMLLNFDEIPVKIEIPEGIFTIEKQDILFGIALQYKELTGYLTLQEAIQNCTKQSNNFFIMIGAICPAVYYYNQIYYFFDTHSHPECTLNNPLDSSGKSILIGFADLHDLVSYLYAFYTRLKIDLDSQYKILPVCISCEDTETDINKQMKNYFEDQKLRNTKKMVTSI</sequence>
<dbReference type="Proteomes" id="UP000507470">
    <property type="component" value="Unassembled WGS sequence"/>
</dbReference>
<feature type="region of interest" description="Disordered" evidence="1">
    <location>
        <begin position="50"/>
        <end position="70"/>
    </location>
</feature>
<keyword evidence="5" id="KW-1185">Reference proteome</keyword>
<name>A0A6J8CUQ0_MYTCO</name>
<keyword evidence="2" id="KW-0472">Membrane</keyword>
<evidence type="ECO:0000259" key="3">
    <source>
        <dbReference type="Pfam" id="PF04843"/>
    </source>
</evidence>
<reference evidence="4 5" key="1">
    <citation type="submission" date="2020-06" db="EMBL/GenBank/DDBJ databases">
        <authorList>
            <person name="Li R."/>
            <person name="Bekaert M."/>
        </authorList>
    </citation>
    <scope>NUCLEOTIDE SEQUENCE [LARGE SCALE GENOMIC DNA]</scope>
    <source>
        <strain evidence="5">wild</strain>
    </source>
</reference>